<keyword evidence="2" id="KW-0732">Signal</keyword>
<proteinExistence type="predicted"/>
<dbReference type="PROSITE" id="PS51257">
    <property type="entry name" value="PROKAR_LIPOPROTEIN"/>
    <property type="match status" value="1"/>
</dbReference>
<gene>
    <name evidence="3" type="ORF">OCL97_12350</name>
</gene>
<feature type="chain" id="PRO_5045773273" evidence="2">
    <location>
        <begin position="22"/>
        <end position="156"/>
    </location>
</feature>
<evidence type="ECO:0000256" key="1">
    <source>
        <dbReference type="SAM" id="MobiDB-lite"/>
    </source>
</evidence>
<feature type="compositionally biased region" description="Pro residues" evidence="1">
    <location>
        <begin position="27"/>
        <end position="42"/>
    </location>
</feature>
<organism evidence="3 4">
    <name type="scientific">Phenylobacterium ferrooxidans</name>
    <dbReference type="NCBI Taxonomy" id="2982689"/>
    <lineage>
        <taxon>Bacteria</taxon>
        <taxon>Pseudomonadati</taxon>
        <taxon>Pseudomonadota</taxon>
        <taxon>Alphaproteobacteria</taxon>
        <taxon>Caulobacterales</taxon>
        <taxon>Caulobacteraceae</taxon>
        <taxon>Phenylobacterium</taxon>
    </lineage>
</organism>
<dbReference type="Proteomes" id="UP001598130">
    <property type="component" value="Unassembled WGS sequence"/>
</dbReference>
<evidence type="ECO:0000313" key="4">
    <source>
        <dbReference type="Proteomes" id="UP001598130"/>
    </source>
</evidence>
<accession>A0ABW6CX23</accession>
<dbReference type="EMBL" id="JAOTJD010000021">
    <property type="protein sequence ID" value="MFD3264747.1"/>
    <property type="molecule type" value="Genomic_DNA"/>
</dbReference>
<evidence type="ECO:0000313" key="3">
    <source>
        <dbReference type="EMBL" id="MFD3264747.1"/>
    </source>
</evidence>
<protein>
    <submittedName>
        <fullName evidence="3">Uncharacterized protein</fullName>
    </submittedName>
</protein>
<keyword evidence="4" id="KW-1185">Reference proteome</keyword>
<reference evidence="3 4" key="1">
    <citation type="submission" date="2022-09" db="EMBL/GenBank/DDBJ databases">
        <title>New species of Phenylobacterium.</title>
        <authorList>
            <person name="Mieszkin S."/>
        </authorList>
    </citation>
    <scope>NUCLEOTIDE SEQUENCE [LARGE SCALE GENOMIC DNA]</scope>
    <source>
        <strain evidence="3 4">HK31-G</strain>
    </source>
</reference>
<name>A0ABW6CX23_9CAUL</name>
<comment type="caution">
    <text evidence="3">The sequence shown here is derived from an EMBL/GenBank/DDBJ whole genome shotgun (WGS) entry which is preliminary data.</text>
</comment>
<feature type="signal peptide" evidence="2">
    <location>
        <begin position="1"/>
        <end position="21"/>
    </location>
</feature>
<evidence type="ECO:0000256" key="2">
    <source>
        <dbReference type="SAM" id="SignalP"/>
    </source>
</evidence>
<sequence length="156" mass="15840">MRSFVLATSALLVLAACTPQAPDGAAAPPPADAPATPPPAAPPATSTPLPEEFAGGMDARGTEPFWGLQIRDTQITLQRPDHPAAVGKNPGMTVQNGKATWETQAGADRLTVTLSSEACSDGMSDLKYDYAAVVVIGSETLKGCAGHAGAMPKEGA</sequence>
<feature type="region of interest" description="Disordered" evidence="1">
    <location>
        <begin position="22"/>
        <end position="62"/>
    </location>
</feature>
<dbReference type="RefSeq" id="WP_377370327.1">
    <property type="nucleotide sequence ID" value="NZ_JAOTJD010000021.1"/>
</dbReference>